<feature type="domain" description="Glycylpeptide N-tetradecanoyltransferase C-terminal" evidence="13">
    <location>
        <begin position="266"/>
        <end position="491"/>
    </location>
</feature>
<dbReference type="EC" id="2.3.1.97" evidence="4 9"/>
<dbReference type="FunFam" id="3.40.630.30:FF:000042">
    <property type="entry name" value="Glycylpeptide N-tetradecanoyltransferase"/>
    <property type="match status" value="1"/>
</dbReference>
<comment type="similarity">
    <text evidence="2 10">Belongs to the NMT family.</text>
</comment>
<dbReference type="RefSeq" id="XP_041136158.1">
    <property type="nucleotide sequence ID" value="XM_041282319.1"/>
</dbReference>
<evidence type="ECO:0000256" key="2">
    <source>
        <dbReference type="ARBA" id="ARBA00009469"/>
    </source>
</evidence>
<name>A0A871R639_DEKBR</name>
<dbReference type="GO" id="GO:0005737">
    <property type="term" value="C:cytoplasm"/>
    <property type="evidence" value="ECO:0007669"/>
    <property type="project" value="UniProtKB-SubCell"/>
</dbReference>
<proteinExistence type="inferred from homology"/>
<comment type="function">
    <text evidence="9">Adds a myristoyl group to the N-terminal glycine residue of certain cellular proteins.</text>
</comment>
<organism evidence="14 15">
    <name type="scientific">Dekkera bruxellensis</name>
    <name type="common">Brettanomyces custersii</name>
    <dbReference type="NCBI Taxonomy" id="5007"/>
    <lineage>
        <taxon>Eukaryota</taxon>
        <taxon>Fungi</taxon>
        <taxon>Dikarya</taxon>
        <taxon>Ascomycota</taxon>
        <taxon>Saccharomycotina</taxon>
        <taxon>Pichiomycetes</taxon>
        <taxon>Pichiales</taxon>
        <taxon>Pichiaceae</taxon>
        <taxon>Brettanomyces</taxon>
    </lineage>
</organism>
<dbReference type="InterPro" id="IPR022677">
    <property type="entry name" value="NMT_C"/>
</dbReference>
<evidence type="ECO:0000259" key="13">
    <source>
        <dbReference type="Pfam" id="PF02799"/>
    </source>
</evidence>
<dbReference type="FunFam" id="3.40.630.30:FF:000056">
    <property type="entry name" value="Glycylpeptide N-tetradecanoyltransferase"/>
    <property type="match status" value="1"/>
</dbReference>
<comment type="subcellular location">
    <subcellularLocation>
        <location evidence="1">Cytoplasm</location>
    </subcellularLocation>
</comment>
<evidence type="ECO:0000256" key="9">
    <source>
        <dbReference type="RuleBase" id="RU000586"/>
    </source>
</evidence>
<feature type="domain" description="Glycylpeptide N-tetradecanoyltransferase N-terminal" evidence="12">
    <location>
        <begin position="93"/>
        <end position="252"/>
    </location>
</feature>
<dbReference type="Pfam" id="PF01233">
    <property type="entry name" value="NMT"/>
    <property type="match status" value="1"/>
</dbReference>
<dbReference type="InterPro" id="IPR022676">
    <property type="entry name" value="NMT_N"/>
</dbReference>
<evidence type="ECO:0000256" key="7">
    <source>
        <dbReference type="ARBA" id="ARBA00022679"/>
    </source>
</evidence>
<dbReference type="PROSITE" id="PS00975">
    <property type="entry name" value="NMT_1"/>
    <property type="match status" value="1"/>
</dbReference>
<dbReference type="Gene3D" id="3.40.630.30">
    <property type="match status" value="2"/>
</dbReference>
<evidence type="ECO:0000313" key="14">
    <source>
        <dbReference type="EMBL" id="QOU19665.1"/>
    </source>
</evidence>
<dbReference type="InterPro" id="IPR022678">
    <property type="entry name" value="NMT_CS"/>
</dbReference>
<dbReference type="KEGG" id="bbrx:BRETT_003816"/>
<evidence type="ECO:0000256" key="6">
    <source>
        <dbReference type="ARBA" id="ARBA00022490"/>
    </source>
</evidence>
<evidence type="ECO:0000313" key="15">
    <source>
        <dbReference type="Proteomes" id="UP000663131"/>
    </source>
</evidence>
<dbReference type="InterPro" id="IPR016181">
    <property type="entry name" value="Acyl_CoA_acyltransferase"/>
</dbReference>
<dbReference type="PIRSF" id="PIRSF015892">
    <property type="entry name" value="N-myristl_transf"/>
    <property type="match status" value="1"/>
</dbReference>
<accession>A0A871R639</accession>
<dbReference type="InterPro" id="IPR000903">
    <property type="entry name" value="NMT"/>
</dbReference>
<dbReference type="GeneID" id="64575739"/>
<evidence type="ECO:0000256" key="1">
    <source>
        <dbReference type="ARBA" id="ARBA00004496"/>
    </source>
</evidence>
<dbReference type="PROSITE" id="PS00976">
    <property type="entry name" value="NMT_2"/>
    <property type="match status" value="1"/>
</dbReference>
<evidence type="ECO:0000256" key="3">
    <source>
        <dbReference type="ARBA" id="ARBA00011245"/>
    </source>
</evidence>
<protein>
    <recommendedName>
        <fullName evidence="5 9">Glycylpeptide N-tetradecanoyltransferase</fullName>
        <ecNumber evidence="4 9">2.3.1.97</ecNumber>
    </recommendedName>
</protein>
<gene>
    <name evidence="14" type="ORF">BRETT_003816</name>
</gene>
<dbReference type="PANTHER" id="PTHR11377">
    <property type="entry name" value="N-MYRISTOYL TRANSFERASE"/>
    <property type="match status" value="1"/>
</dbReference>
<keyword evidence="8 9" id="KW-0012">Acyltransferase</keyword>
<evidence type="ECO:0000259" key="12">
    <source>
        <dbReference type="Pfam" id="PF01233"/>
    </source>
</evidence>
<evidence type="ECO:0000256" key="5">
    <source>
        <dbReference type="ARBA" id="ARBA00022240"/>
    </source>
</evidence>
<evidence type="ECO:0000256" key="10">
    <source>
        <dbReference type="RuleBase" id="RU004178"/>
    </source>
</evidence>
<reference evidence="14" key="2">
    <citation type="journal article" name="BMC Genomics">
        <title>New genome assemblies reveal patterns of domestication and adaptation across Brettanomyces (Dekkera) species.</title>
        <authorList>
            <person name="Roach M.J."/>
            <person name="Borneman A.R."/>
        </authorList>
    </citation>
    <scope>NUCLEOTIDE SEQUENCE</scope>
    <source>
        <strain evidence="14">UCD 2041</strain>
    </source>
</reference>
<dbReference type="Pfam" id="PF02799">
    <property type="entry name" value="NMT_C"/>
    <property type="match status" value="1"/>
</dbReference>
<evidence type="ECO:0000256" key="8">
    <source>
        <dbReference type="ARBA" id="ARBA00023315"/>
    </source>
</evidence>
<evidence type="ECO:0000256" key="11">
    <source>
        <dbReference type="SAM" id="MobiDB-lite"/>
    </source>
</evidence>
<dbReference type="OrthoDB" id="60315at2759"/>
<dbReference type="Proteomes" id="UP000663131">
    <property type="component" value="Chromosome 6"/>
</dbReference>
<evidence type="ECO:0000256" key="4">
    <source>
        <dbReference type="ARBA" id="ARBA00012923"/>
    </source>
</evidence>
<dbReference type="SUPFAM" id="SSF55729">
    <property type="entry name" value="Acyl-CoA N-acyltransferases (Nat)"/>
    <property type="match status" value="2"/>
</dbReference>
<dbReference type="AlphaFoldDB" id="A0A871R639"/>
<reference evidence="14" key="1">
    <citation type="submission" date="2020-10" db="EMBL/GenBank/DDBJ databases">
        <authorList>
            <person name="Palmer J.M."/>
        </authorList>
    </citation>
    <scope>NUCLEOTIDE SEQUENCE</scope>
    <source>
        <strain evidence="14">UCD 2041</strain>
    </source>
</reference>
<dbReference type="EMBL" id="CP063134">
    <property type="protein sequence ID" value="QOU19665.1"/>
    <property type="molecule type" value="Genomic_DNA"/>
</dbReference>
<keyword evidence="6" id="KW-0963">Cytoplasm</keyword>
<dbReference type="GO" id="GO:0004379">
    <property type="term" value="F:glycylpeptide N-tetradecanoyltransferase activity"/>
    <property type="evidence" value="ECO:0007669"/>
    <property type="project" value="UniProtKB-EC"/>
</dbReference>
<comment type="catalytic activity">
    <reaction evidence="9">
        <text>N-terminal glycyl-[protein] + tetradecanoyl-CoA = N-tetradecanoylglycyl-[protein] + CoA + H(+)</text>
        <dbReference type="Rhea" id="RHEA:15521"/>
        <dbReference type="Rhea" id="RHEA-COMP:12666"/>
        <dbReference type="Rhea" id="RHEA-COMP:12667"/>
        <dbReference type="ChEBI" id="CHEBI:15378"/>
        <dbReference type="ChEBI" id="CHEBI:57287"/>
        <dbReference type="ChEBI" id="CHEBI:57385"/>
        <dbReference type="ChEBI" id="CHEBI:64723"/>
        <dbReference type="ChEBI" id="CHEBI:133050"/>
        <dbReference type="EC" id="2.3.1.97"/>
    </reaction>
</comment>
<dbReference type="PANTHER" id="PTHR11377:SF5">
    <property type="entry name" value="GLYCYLPEPTIDE N-TETRADECANOYLTRANSFERASE"/>
    <property type="match status" value="1"/>
</dbReference>
<feature type="region of interest" description="Disordered" evidence="11">
    <location>
        <begin position="1"/>
        <end position="39"/>
    </location>
</feature>
<keyword evidence="7 9" id="KW-0808">Transferase</keyword>
<comment type="subunit">
    <text evidence="3">Monomer.</text>
</comment>
<sequence>MDVQVKAHLFNRAQPKRGPIAMANNKATKNSKKEEEKLPKKSIADLLKQLALATSASSEDDTEEQKPKPMSEYKFWKTQPVTKFNEAVSEEGPIDRREDVSKVPKESYAILDLFEWSDLDIEDDSEMSELYELLYEHYVEDHDSTFRFAYGKAFFNWALKTPGWKKQWHLGVRVKKTKKLVAFISAVPATLRVRGNTFKAVEINFLCVHKQLRNKRLAPLLIKEITRRVHLENVWQALYTSGTLLPSPISTCRYTHRPLNWEKLCDVGFSALPLGKTRAQMVAKYALPSITKCTGLRRMEVRDVDAVHSLFTQFQKRYQLTQLFTKEELTHLLLGDDEEQKKPDGEKVIVTYVVENTEKKITDFFSFYVLPFTVLNNSVYKSLGVAYLYYYATETGLDKPRYDAQATNELKKRLENLISDALVLAKGIGMDVFNAMTSQDNVLFLEDLKFGPGDGFLNYYLFNYKAFPVGGGFDSQTREYELEKRSDVGVVML</sequence>